<accession>A0A7H8MQX6</accession>
<dbReference type="Proteomes" id="UP000509345">
    <property type="component" value="Chromosome"/>
</dbReference>
<reference evidence="1 2" key="1">
    <citation type="submission" date="2020-06" db="EMBL/GenBank/DDBJ databases">
        <title>Genome mining for natural products.</title>
        <authorList>
            <person name="Zhang B."/>
            <person name="Shi J."/>
            <person name="Ge H."/>
        </authorList>
    </citation>
    <scope>NUCLEOTIDE SEQUENCE [LARGE SCALE GENOMIC DNA]</scope>
    <source>
        <strain evidence="1 2">NA06532</strain>
    </source>
</reference>
<evidence type="ECO:0000313" key="2">
    <source>
        <dbReference type="Proteomes" id="UP000509345"/>
    </source>
</evidence>
<protein>
    <submittedName>
        <fullName evidence="1">Uncharacterized protein</fullName>
    </submittedName>
</protein>
<dbReference type="AlphaFoldDB" id="A0A7H8MQX6"/>
<dbReference type="EMBL" id="CP054926">
    <property type="protein sequence ID" value="QKW44538.1"/>
    <property type="molecule type" value="Genomic_DNA"/>
</dbReference>
<organism evidence="1 2">
    <name type="scientific">Streptomyces microflavus</name>
    <name type="common">Streptomyces lipmanii</name>
    <dbReference type="NCBI Taxonomy" id="1919"/>
    <lineage>
        <taxon>Bacteria</taxon>
        <taxon>Bacillati</taxon>
        <taxon>Actinomycetota</taxon>
        <taxon>Actinomycetes</taxon>
        <taxon>Kitasatosporales</taxon>
        <taxon>Streptomycetaceae</taxon>
        <taxon>Streptomyces</taxon>
    </lineage>
</organism>
<dbReference type="RefSeq" id="WP_176144278.1">
    <property type="nucleotide sequence ID" value="NZ_CP054926.1"/>
</dbReference>
<evidence type="ECO:0000313" key="1">
    <source>
        <dbReference type="EMBL" id="QKW44538.1"/>
    </source>
</evidence>
<proteinExistence type="predicted"/>
<name>A0A7H8MQX6_STRMI</name>
<gene>
    <name evidence="1" type="ORF">HUT09_19495</name>
</gene>
<dbReference type="GeneID" id="87633428"/>
<sequence length="66" mass="5923">MRACRQGIDVAPAVDVDDDGAVGASVAGGPPGALVLVNEPGAPGDVLLGVGGSVSVPAGGGGAGDG</sequence>